<dbReference type="Gene3D" id="3.30.1490.20">
    <property type="entry name" value="ATP-grasp fold, A domain"/>
    <property type="match status" value="1"/>
</dbReference>
<protein>
    <recommendedName>
        <fullName evidence="4 14">Phosphoribosylamine--glycine ligase</fullName>
        <ecNumber evidence="4 14">6.3.4.13</ecNumber>
    </recommendedName>
    <alternativeName>
        <fullName evidence="14">GARS</fullName>
    </alternativeName>
    <alternativeName>
        <fullName evidence="12 14">Glycinamide ribonucleotide synthetase</fullName>
    </alternativeName>
    <alternativeName>
        <fullName evidence="13 14">Phosphoribosylglycinamide synthetase</fullName>
    </alternativeName>
</protein>
<dbReference type="InterPro" id="IPR020562">
    <property type="entry name" value="PRibGlycinamide_synth_N"/>
</dbReference>
<dbReference type="InterPro" id="IPR020559">
    <property type="entry name" value="PRibGlycinamide_synth_CS"/>
</dbReference>
<name>A0A7C4GD24_UNCW3</name>
<dbReference type="InterPro" id="IPR011054">
    <property type="entry name" value="Rudment_hybrid_motif"/>
</dbReference>
<proteinExistence type="inferred from homology"/>
<dbReference type="EC" id="6.3.4.13" evidence="4 14"/>
<dbReference type="InterPro" id="IPR011761">
    <property type="entry name" value="ATP-grasp"/>
</dbReference>
<comment type="similarity">
    <text evidence="11 14">Belongs to the GARS family.</text>
</comment>
<dbReference type="PROSITE" id="PS00184">
    <property type="entry name" value="GARS"/>
    <property type="match status" value="1"/>
</dbReference>
<evidence type="ECO:0000256" key="3">
    <source>
        <dbReference type="ARBA" id="ARBA00005174"/>
    </source>
</evidence>
<dbReference type="SUPFAM" id="SSF52440">
    <property type="entry name" value="PreATP-grasp domain"/>
    <property type="match status" value="1"/>
</dbReference>
<accession>A0A7C4GD24</accession>
<keyword evidence="10" id="KW-0464">Manganese</keyword>
<dbReference type="Pfam" id="PF02844">
    <property type="entry name" value="GARS_N"/>
    <property type="match status" value="1"/>
</dbReference>
<reference evidence="17" key="1">
    <citation type="journal article" date="2020" name="mSystems">
        <title>Genome- and Community-Level Interaction Insights into Carbon Utilization and Element Cycling Functions of Hydrothermarchaeota in Hydrothermal Sediment.</title>
        <authorList>
            <person name="Zhou Z."/>
            <person name="Liu Y."/>
            <person name="Xu W."/>
            <person name="Pan J."/>
            <person name="Luo Z.H."/>
            <person name="Li M."/>
        </authorList>
    </citation>
    <scope>NUCLEOTIDE SEQUENCE [LARGE SCALE GENOMIC DNA]</scope>
    <source>
        <strain evidence="17">SpSt-488</strain>
    </source>
</reference>
<dbReference type="FunFam" id="3.90.600.10:FF:000001">
    <property type="entry name" value="Trifunctional purine biosynthetic protein adenosine-3"/>
    <property type="match status" value="1"/>
</dbReference>
<dbReference type="Gene3D" id="3.30.470.20">
    <property type="entry name" value="ATP-grasp fold, B domain"/>
    <property type="match status" value="1"/>
</dbReference>
<dbReference type="GO" id="GO:0006189">
    <property type="term" value="P:'de novo' IMP biosynthetic process"/>
    <property type="evidence" value="ECO:0007669"/>
    <property type="project" value="UniProtKB-UniRule"/>
</dbReference>
<comment type="pathway">
    <text evidence="3 14">Purine metabolism; IMP biosynthesis via de novo pathway; N(1)-(5-phospho-D-ribosyl)glycinamide from 5-phospho-alpha-D-ribose 1-diphosphate: step 2/2.</text>
</comment>
<evidence type="ECO:0000256" key="9">
    <source>
        <dbReference type="ARBA" id="ARBA00022840"/>
    </source>
</evidence>
<dbReference type="Pfam" id="PF02843">
    <property type="entry name" value="GARS_C"/>
    <property type="match status" value="1"/>
</dbReference>
<dbReference type="PANTHER" id="PTHR43472:SF1">
    <property type="entry name" value="PHOSPHORIBOSYLAMINE--GLYCINE LIGASE, CHLOROPLASTIC"/>
    <property type="match status" value="1"/>
</dbReference>
<dbReference type="GO" id="GO:0009113">
    <property type="term" value="P:purine nucleobase biosynthetic process"/>
    <property type="evidence" value="ECO:0007669"/>
    <property type="project" value="InterPro"/>
</dbReference>
<dbReference type="Pfam" id="PF01071">
    <property type="entry name" value="GARS_A"/>
    <property type="match status" value="1"/>
</dbReference>
<evidence type="ECO:0000256" key="13">
    <source>
        <dbReference type="ARBA" id="ARBA00042864"/>
    </source>
</evidence>
<comment type="caution">
    <text evidence="17">The sequence shown here is derived from an EMBL/GenBank/DDBJ whole genome shotgun (WGS) entry which is preliminary data.</text>
</comment>
<dbReference type="Gene3D" id="3.40.50.20">
    <property type="match status" value="1"/>
</dbReference>
<dbReference type="EMBL" id="DSUT01000095">
    <property type="protein sequence ID" value="HGK28236.1"/>
    <property type="molecule type" value="Genomic_DNA"/>
</dbReference>
<dbReference type="InterPro" id="IPR016185">
    <property type="entry name" value="PreATP-grasp_dom_sf"/>
</dbReference>
<dbReference type="SMART" id="SM01210">
    <property type="entry name" value="GARS_C"/>
    <property type="match status" value="1"/>
</dbReference>
<keyword evidence="5 14" id="KW-0436">Ligase</keyword>
<keyword evidence="9 15" id="KW-0067">ATP-binding</keyword>
<dbReference type="FunFam" id="3.30.1490.20:FF:000006">
    <property type="entry name" value="phosphoribosylamine--glycine ligase, chloroplastic-like"/>
    <property type="match status" value="1"/>
</dbReference>
<dbReference type="PANTHER" id="PTHR43472">
    <property type="entry name" value="PHOSPHORIBOSYLAMINE--GLYCINE LIGASE"/>
    <property type="match status" value="1"/>
</dbReference>
<comment type="cofactor">
    <cofactor evidence="1">
        <name>Mn(2+)</name>
        <dbReference type="ChEBI" id="CHEBI:29035"/>
    </cofactor>
</comment>
<evidence type="ECO:0000256" key="6">
    <source>
        <dbReference type="ARBA" id="ARBA00022723"/>
    </source>
</evidence>
<evidence type="ECO:0000256" key="10">
    <source>
        <dbReference type="ARBA" id="ARBA00023211"/>
    </source>
</evidence>
<dbReference type="UniPathway" id="UPA00074">
    <property type="reaction ID" value="UER00125"/>
</dbReference>
<evidence type="ECO:0000256" key="8">
    <source>
        <dbReference type="ARBA" id="ARBA00022755"/>
    </source>
</evidence>
<evidence type="ECO:0000256" key="1">
    <source>
        <dbReference type="ARBA" id="ARBA00001936"/>
    </source>
</evidence>
<sequence length="423" mass="45364">MRVLVVGGGGREHAIVWSLARFGHELFCAPGNAGISKLARCDDIKAEDVQALAELATAERVDLTIVGPELPLVAGIGDEFRRRGLALFGPDRAGARLEGDKAFAKRLMEEQGIPTARYARFDDFDKARAHLRELPVPVVIKASGLAAGKGVVVARTQDEAEQALRDMMVDIRLGDAGRTVVIEEWLEGEEASVIGLTDGKVVRYLRPSQDHKRLRDGDEGPNTGGMGAYAPAPAVTPEVEREVHERVFEPLLAGLRRKGIDYRGVIYAGLMLTREGVRVLEFNCRLGDPETQAILPLLETDFAELAMACVEGRLADTRLSCSGRWALCVVAAAEGYPGTYRKGVEITGSLEDSADTIVFHAGTKLVDGRVVTTGGRVLGITGLGASLAEARDKAYAALASIGFEGMFYRRDIGARGLARLAGG</sequence>
<evidence type="ECO:0000256" key="2">
    <source>
        <dbReference type="ARBA" id="ARBA00001946"/>
    </source>
</evidence>
<dbReference type="SMART" id="SM01209">
    <property type="entry name" value="GARS_A"/>
    <property type="match status" value="1"/>
</dbReference>
<dbReference type="Gene3D" id="3.90.600.10">
    <property type="entry name" value="Phosphoribosylglycinamide synthetase, C-terminal domain"/>
    <property type="match status" value="1"/>
</dbReference>
<dbReference type="NCBIfam" id="TIGR00877">
    <property type="entry name" value="purD"/>
    <property type="match status" value="1"/>
</dbReference>
<keyword evidence="7 15" id="KW-0547">Nucleotide-binding</keyword>
<dbReference type="PROSITE" id="PS50975">
    <property type="entry name" value="ATP_GRASP"/>
    <property type="match status" value="1"/>
</dbReference>
<dbReference type="SUPFAM" id="SSF56059">
    <property type="entry name" value="Glutathione synthetase ATP-binding domain-like"/>
    <property type="match status" value="1"/>
</dbReference>
<evidence type="ECO:0000313" key="17">
    <source>
        <dbReference type="EMBL" id="HGK28236.1"/>
    </source>
</evidence>
<evidence type="ECO:0000256" key="11">
    <source>
        <dbReference type="ARBA" id="ARBA00038345"/>
    </source>
</evidence>
<evidence type="ECO:0000256" key="12">
    <source>
        <dbReference type="ARBA" id="ARBA00042242"/>
    </source>
</evidence>
<evidence type="ECO:0000256" key="15">
    <source>
        <dbReference type="PROSITE-ProRule" id="PRU00409"/>
    </source>
</evidence>
<dbReference type="GO" id="GO:0046872">
    <property type="term" value="F:metal ion binding"/>
    <property type="evidence" value="ECO:0007669"/>
    <property type="project" value="UniProtKB-KW"/>
</dbReference>
<dbReference type="InterPro" id="IPR020560">
    <property type="entry name" value="PRibGlycinamide_synth_C-dom"/>
</dbReference>
<keyword evidence="8 14" id="KW-0658">Purine biosynthesis</keyword>
<evidence type="ECO:0000256" key="14">
    <source>
        <dbReference type="HAMAP-Rule" id="MF_00138"/>
    </source>
</evidence>
<dbReference type="InterPro" id="IPR020561">
    <property type="entry name" value="PRibGlycinamid_synth_ATP-grasp"/>
</dbReference>
<dbReference type="GO" id="GO:0004637">
    <property type="term" value="F:phosphoribosylamine-glycine ligase activity"/>
    <property type="evidence" value="ECO:0007669"/>
    <property type="project" value="UniProtKB-UniRule"/>
</dbReference>
<organism evidence="17">
    <name type="scientific">candidate division WOR-3 bacterium</name>
    <dbReference type="NCBI Taxonomy" id="2052148"/>
    <lineage>
        <taxon>Bacteria</taxon>
        <taxon>Bacteria division WOR-3</taxon>
    </lineage>
</organism>
<dbReference type="InterPro" id="IPR013815">
    <property type="entry name" value="ATP_grasp_subdomain_1"/>
</dbReference>
<dbReference type="InterPro" id="IPR037123">
    <property type="entry name" value="PRibGlycinamide_synth_C_sf"/>
</dbReference>
<dbReference type="SUPFAM" id="SSF51246">
    <property type="entry name" value="Rudiment single hybrid motif"/>
    <property type="match status" value="1"/>
</dbReference>
<gene>
    <name evidence="14 17" type="primary">purD</name>
    <name evidence="17" type="ORF">ENS41_04700</name>
</gene>
<dbReference type="FunFam" id="3.30.470.20:FF:000018">
    <property type="entry name" value="Trifunctional purine biosynthetic protein adenosine-3"/>
    <property type="match status" value="1"/>
</dbReference>
<dbReference type="InterPro" id="IPR000115">
    <property type="entry name" value="PRibGlycinamide_synth"/>
</dbReference>
<feature type="domain" description="ATP-grasp" evidence="16">
    <location>
        <begin position="105"/>
        <end position="311"/>
    </location>
</feature>
<keyword evidence="6" id="KW-0479">Metal-binding</keyword>
<dbReference type="GO" id="GO:0005524">
    <property type="term" value="F:ATP binding"/>
    <property type="evidence" value="ECO:0007669"/>
    <property type="project" value="UniProtKB-UniRule"/>
</dbReference>
<dbReference type="HAMAP" id="MF_00138">
    <property type="entry name" value="GARS"/>
    <property type="match status" value="1"/>
</dbReference>
<dbReference type="AlphaFoldDB" id="A0A7C4GD24"/>
<evidence type="ECO:0000256" key="5">
    <source>
        <dbReference type="ARBA" id="ARBA00022598"/>
    </source>
</evidence>
<evidence type="ECO:0000259" key="16">
    <source>
        <dbReference type="PROSITE" id="PS50975"/>
    </source>
</evidence>
<comment type="catalytic activity">
    <reaction evidence="14">
        <text>5-phospho-beta-D-ribosylamine + glycine + ATP = N(1)-(5-phospho-beta-D-ribosyl)glycinamide + ADP + phosphate + H(+)</text>
        <dbReference type="Rhea" id="RHEA:17453"/>
        <dbReference type="ChEBI" id="CHEBI:15378"/>
        <dbReference type="ChEBI" id="CHEBI:30616"/>
        <dbReference type="ChEBI" id="CHEBI:43474"/>
        <dbReference type="ChEBI" id="CHEBI:57305"/>
        <dbReference type="ChEBI" id="CHEBI:58681"/>
        <dbReference type="ChEBI" id="CHEBI:143788"/>
        <dbReference type="ChEBI" id="CHEBI:456216"/>
        <dbReference type="EC" id="6.3.4.13"/>
    </reaction>
</comment>
<evidence type="ECO:0000256" key="4">
    <source>
        <dbReference type="ARBA" id="ARBA00013255"/>
    </source>
</evidence>
<evidence type="ECO:0000256" key="7">
    <source>
        <dbReference type="ARBA" id="ARBA00022741"/>
    </source>
</evidence>
<comment type="cofactor">
    <cofactor evidence="2">
        <name>Mg(2+)</name>
        <dbReference type="ChEBI" id="CHEBI:18420"/>
    </cofactor>
</comment>